<keyword evidence="3" id="KW-1185">Reference proteome</keyword>
<organism evidence="2 3">
    <name type="scientific">Turnera subulata</name>
    <dbReference type="NCBI Taxonomy" id="218843"/>
    <lineage>
        <taxon>Eukaryota</taxon>
        <taxon>Viridiplantae</taxon>
        <taxon>Streptophyta</taxon>
        <taxon>Embryophyta</taxon>
        <taxon>Tracheophyta</taxon>
        <taxon>Spermatophyta</taxon>
        <taxon>Magnoliopsida</taxon>
        <taxon>eudicotyledons</taxon>
        <taxon>Gunneridae</taxon>
        <taxon>Pentapetalae</taxon>
        <taxon>rosids</taxon>
        <taxon>fabids</taxon>
        <taxon>Malpighiales</taxon>
        <taxon>Passifloraceae</taxon>
        <taxon>Turnera</taxon>
    </lineage>
</organism>
<dbReference type="Proteomes" id="UP001141552">
    <property type="component" value="Unassembled WGS sequence"/>
</dbReference>
<reference evidence="2" key="1">
    <citation type="submission" date="2022-02" db="EMBL/GenBank/DDBJ databases">
        <authorList>
            <person name="Henning P.M."/>
            <person name="McCubbin A.G."/>
            <person name="Shore J.S."/>
        </authorList>
    </citation>
    <scope>NUCLEOTIDE SEQUENCE</scope>
    <source>
        <strain evidence="2">F60SS</strain>
        <tissue evidence="2">Leaves</tissue>
    </source>
</reference>
<protein>
    <submittedName>
        <fullName evidence="2">Uncharacterized protein</fullName>
    </submittedName>
</protein>
<dbReference type="OrthoDB" id="1406886at2759"/>
<proteinExistence type="predicted"/>
<evidence type="ECO:0000313" key="2">
    <source>
        <dbReference type="EMBL" id="KAJ4831858.1"/>
    </source>
</evidence>
<name>A0A9Q0FI19_9ROSI</name>
<gene>
    <name evidence="2" type="ORF">Tsubulata_025841</name>
</gene>
<feature type="region of interest" description="Disordered" evidence="1">
    <location>
        <begin position="96"/>
        <end position="124"/>
    </location>
</feature>
<sequence>MVQWRKKKKRDELKILQTQQLQPFNSFKLRKEQLNHILVLSKNFSCDCKWWDHGTLRTHNNGVHNQRPLLHNKELHGGQLYYLLPLNTSNNKNNNLSKLTPYRMPFDNQRVPKKRPTTEAAATSPEQLAEILAQEARTEELIESVSTVSKCGNGVSSASSDQVSVSSSWKGFNIRSTFQNFDIFVR</sequence>
<reference evidence="2" key="2">
    <citation type="journal article" date="2023" name="Plants (Basel)">
        <title>Annotation of the Turnera subulata (Passifloraceae) Draft Genome Reveals the S-Locus Evolved after the Divergence of Turneroideae from Passifloroideae in a Stepwise Manner.</title>
        <authorList>
            <person name="Henning P.M."/>
            <person name="Roalson E.H."/>
            <person name="Mir W."/>
            <person name="McCubbin A.G."/>
            <person name="Shore J.S."/>
        </authorList>
    </citation>
    <scope>NUCLEOTIDE SEQUENCE</scope>
    <source>
        <strain evidence="2">F60SS</strain>
    </source>
</reference>
<dbReference type="EMBL" id="JAKUCV010005272">
    <property type="protein sequence ID" value="KAJ4831858.1"/>
    <property type="molecule type" value="Genomic_DNA"/>
</dbReference>
<dbReference type="AlphaFoldDB" id="A0A9Q0FI19"/>
<accession>A0A9Q0FI19</accession>
<dbReference type="PANTHER" id="PTHR33148:SF41">
    <property type="entry name" value="DUF4228 DOMAIN PROTEIN"/>
    <property type="match status" value="1"/>
</dbReference>
<dbReference type="PANTHER" id="PTHR33148">
    <property type="entry name" value="PLASTID MOVEMENT IMPAIRED PROTEIN-RELATED"/>
    <property type="match status" value="1"/>
</dbReference>
<evidence type="ECO:0000313" key="3">
    <source>
        <dbReference type="Proteomes" id="UP001141552"/>
    </source>
</evidence>
<comment type="caution">
    <text evidence="2">The sequence shown here is derived from an EMBL/GenBank/DDBJ whole genome shotgun (WGS) entry which is preliminary data.</text>
</comment>
<evidence type="ECO:0000256" key="1">
    <source>
        <dbReference type="SAM" id="MobiDB-lite"/>
    </source>
</evidence>